<dbReference type="Proteomes" id="UP000269015">
    <property type="component" value="Chromosome"/>
</dbReference>
<evidence type="ECO:0000313" key="2">
    <source>
        <dbReference type="EMBL" id="AZB16439.1"/>
    </source>
</evidence>
<reference evidence="2 3" key="1">
    <citation type="submission" date="2018-11" db="EMBL/GenBank/DDBJ databases">
        <title>Proposal to divide the Flavobacteriaceae and reorganize its genera based on Amino Acid Identity values calculated from whole genome sequences.</title>
        <authorList>
            <person name="Nicholson A.C."/>
            <person name="Gulvik C.A."/>
            <person name="Whitney A.M."/>
            <person name="Humrighouse B.W."/>
            <person name="Bell M."/>
            <person name="Holmes B."/>
            <person name="Steigerwalt A.G."/>
            <person name="Villarma A."/>
            <person name="Sheth M."/>
            <person name="Batra D."/>
            <person name="Pryor J."/>
            <person name="Bernardet J.-F."/>
            <person name="Hugo C."/>
            <person name="Kampfer P."/>
            <person name="Newman J."/>
            <person name="McQuiston J.R."/>
        </authorList>
    </citation>
    <scope>NUCLEOTIDE SEQUENCE [LARGE SCALE GENOMIC DNA]</scope>
    <source>
        <strain evidence="2 3">H5559</strain>
    </source>
</reference>
<dbReference type="AlphaFoldDB" id="A0AAD1DTU7"/>
<organism evidence="2 3">
    <name type="scientific">Chryseobacterium indologenes</name>
    <name type="common">Flavobacterium indologenes</name>
    <dbReference type="NCBI Taxonomy" id="253"/>
    <lineage>
        <taxon>Bacteria</taxon>
        <taxon>Pseudomonadati</taxon>
        <taxon>Bacteroidota</taxon>
        <taxon>Flavobacteriia</taxon>
        <taxon>Flavobacteriales</taxon>
        <taxon>Weeksellaceae</taxon>
        <taxon>Chryseobacterium group</taxon>
        <taxon>Chryseobacterium</taxon>
    </lineage>
</organism>
<dbReference type="KEGG" id="cio:CEQ15_04115"/>
<keyword evidence="1" id="KW-1133">Transmembrane helix</keyword>
<evidence type="ECO:0000313" key="3">
    <source>
        <dbReference type="Proteomes" id="UP000269015"/>
    </source>
</evidence>
<sequence length="82" mass="9841">MKQKKLSDSSGQTVFRNILFSPLVFWWPFVKFEKKYLKQKKKLYDTGTTGLIYFCNRLFISILIFVFLFAGFFTYLDIYVLV</sequence>
<accession>A0AAD1DTU7</accession>
<name>A0AAD1DTU7_CHRID</name>
<feature type="transmembrane region" description="Helical" evidence="1">
    <location>
        <begin position="14"/>
        <end position="30"/>
    </location>
</feature>
<evidence type="ECO:0000256" key="1">
    <source>
        <dbReference type="SAM" id="Phobius"/>
    </source>
</evidence>
<keyword evidence="1" id="KW-0472">Membrane</keyword>
<protein>
    <submittedName>
        <fullName evidence="2">Uncharacterized protein</fullName>
    </submittedName>
</protein>
<feature type="transmembrane region" description="Helical" evidence="1">
    <location>
        <begin position="51"/>
        <end position="76"/>
    </location>
</feature>
<keyword evidence="1" id="KW-0812">Transmembrane</keyword>
<dbReference type="EMBL" id="CP033930">
    <property type="protein sequence ID" value="AZB16439.1"/>
    <property type="molecule type" value="Genomic_DNA"/>
</dbReference>
<gene>
    <name evidence="2" type="ORF">EG352_00915</name>
</gene>
<proteinExistence type="predicted"/>